<dbReference type="KEGG" id="pbap:Pla133_01770"/>
<dbReference type="PANTHER" id="PTHR12558:SF13">
    <property type="entry name" value="CELL DIVISION CYCLE PROTEIN 27 HOMOLOG"/>
    <property type="match status" value="1"/>
</dbReference>
<dbReference type="SUPFAM" id="SSF48452">
    <property type="entry name" value="TPR-like"/>
    <property type="match status" value="1"/>
</dbReference>
<evidence type="ECO:0000313" key="1">
    <source>
        <dbReference type="EMBL" id="QDU65113.1"/>
    </source>
</evidence>
<protein>
    <submittedName>
        <fullName evidence="1">Tetratricopeptide repeat protein</fullName>
    </submittedName>
</protein>
<dbReference type="InterPro" id="IPR019734">
    <property type="entry name" value="TPR_rpt"/>
</dbReference>
<dbReference type="EMBL" id="CP036287">
    <property type="protein sequence ID" value="QDU65113.1"/>
    <property type="molecule type" value="Genomic_DNA"/>
</dbReference>
<dbReference type="Proteomes" id="UP000316921">
    <property type="component" value="Chromosome"/>
</dbReference>
<reference evidence="1 2" key="1">
    <citation type="submission" date="2019-02" db="EMBL/GenBank/DDBJ databases">
        <title>Deep-cultivation of Planctomycetes and their phenomic and genomic characterization uncovers novel biology.</title>
        <authorList>
            <person name="Wiegand S."/>
            <person name="Jogler M."/>
            <person name="Boedeker C."/>
            <person name="Pinto D."/>
            <person name="Vollmers J."/>
            <person name="Rivas-Marin E."/>
            <person name="Kohn T."/>
            <person name="Peeters S.H."/>
            <person name="Heuer A."/>
            <person name="Rast P."/>
            <person name="Oberbeckmann S."/>
            <person name="Bunk B."/>
            <person name="Jeske O."/>
            <person name="Meyerdierks A."/>
            <person name="Storesund J.E."/>
            <person name="Kallscheuer N."/>
            <person name="Luecker S."/>
            <person name="Lage O.M."/>
            <person name="Pohl T."/>
            <person name="Merkel B.J."/>
            <person name="Hornburger P."/>
            <person name="Mueller R.-W."/>
            <person name="Bruemmer F."/>
            <person name="Labrenz M."/>
            <person name="Spormann A.M."/>
            <person name="Op den Camp H."/>
            <person name="Overmann J."/>
            <person name="Amann R."/>
            <person name="Jetten M.S.M."/>
            <person name="Mascher T."/>
            <person name="Medema M.H."/>
            <person name="Devos D.P."/>
            <person name="Kaster A.-K."/>
            <person name="Ovreas L."/>
            <person name="Rohde M."/>
            <person name="Galperin M.Y."/>
            <person name="Jogler C."/>
        </authorList>
    </citation>
    <scope>NUCLEOTIDE SEQUENCE [LARGE SCALE GENOMIC DNA]</scope>
    <source>
        <strain evidence="1 2">Pla133</strain>
    </source>
</reference>
<dbReference type="Gene3D" id="1.25.40.10">
    <property type="entry name" value="Tetratricopeptide repeat domain"/>
    <property type="match status" value="3"/>
</dbReference>
<dbReference type="InterPro" id="IPR011990">
    <property type="entry name" value="TPR-like_helical_dom_sf"/>
</dbReference>
<keyword evidence="2" id="KW-1185">Reference proteome</keyword>
<name>A0A518BE08_9BACT</name>
<dbReference type="AlphaFoldDB" id="A0A518BE08"/>
<proteinExistence type="predicted"/>
<accession>A0A518BE08</accession>
<gene>
    <name evidence="1" type="ORF">Pla133_01770</name>
</gene>
<organism evidence="1 2">
    <name type="scientific">Engelhardtia mirabilis</name>
    <dbReference type="NCBI Taxonomy" id="2528011"/>
    <lineage>
        <taxon>Bacteria</taxon>
        <taxon>Pseudomonadati</taxon>
        <taxon>Planctomycetota</taxon>
        <taxon>Planctomycetia</taxon>
        <taxon>Planctomycetia incertae sedis</taxon>
        <taxon>Engelhardtia</taxon>
    </lineage>
</organism>
<dbReference type="PANTHER" id="PTHR12558">
    <property type="entry name" value="CELL DIVISION CYCLE 16,23,27"/>
    <property type="match status" value="1"/>
</dbReference>
<sequence>MLLSALTLCALIGDGAPLFATAPTPAERSIEAATAVVERHPADARAHADLALAWARRARETGDPRFYETAMESVAAARAADADSFAAGRAEAWIALGQHDFPRALELATELNARVPDDLLVYGLLVDARVELGQYESAIHAAQWMLDLRPGNIPGLTRAAYLRELTGDIDGAVDLMLDSYRRANPRDVEDRAWILCHLAHLEAQRGEHERAEGLATQALELFPGYHYALAQRGAARRALGDLDGALDDFALHFAVADHPENLVPLAECLELDGRADEAGLLLARFERAAVAECDQLDNANGALIAFWVDRVGTPEAIARALELSGRELERRGGLASRSDRAWALAAAGEQVEAVREIDRALEIGSRDPLHLFRAGSIRARAGQAERARQALEASLAADPRSSVAAAARALLESLPQAATAGLPGSLDG</sequence>
<dbReference type="RefSeq" id="WP_145061425.1">
    <property type="nucleotide sequence ID" value="NZ_CP036287.1"/>
</dbReference>
<evidence type="ECO:0000313" key="2">
    <source>
        <dbReference type="Proteomes" id="UP000316921"/>
    </source>
</evidence>
<dbReference type="SMART" id="SM00028">
    <property type="entry name" value="TPR"/>
    <property type="match status" value="5"/>
</dbReference>